<dbReference type="Pfam" id="PF00497">
    <property type="entry name" value="SBP_bac_3"/>
    <property type="match status" value="1"/>
</dbReference>
<keyword evidence="6" id="KW-1185">Reference proteome</keyword>
<dbReference type="AlphaFoldDB" id="A0A545UGX9"/>
<dbReference type="RefSeq" id="WP_142892161.1">
    <property type="nucleotide sequence ID" value="NZ_ML660161.1"/>
</dbReference>
<gene>
    <name evidence="5" type="ORF">FLL46_04040</name>
</gene>
<feature type="domain" description="Solute-binding protein family 3/N-terminal" evidence="4">
    <location>
        <begin position="66"/>
        <end position="294"/>
    </location>
</feature>
<protein>
    <submittedName>
        <fullName evidence="5">Amino acid ABC transporter substrate-binding protein</fullName>
    </submittedName>
</protein>
<dbReference type="PANTHER" id="PTHR35936:SF38">
    <property type="entry name" value="GLUTAMINE-BINDING PERIPLASMIC PROTEIN"/>
    <property type="match status" value="1"/>
</dbReference>
<name>A0A545UGX9_9GAMM</name>
<dbReference type="Gene3D" id="3.40.190.10">
    <property type="entry name" value="Periplasmic binding protein-like II"/>
    <property type="match status" value="2"/>
</dbReference>
<evidence type="ECO:0000256" key="2">
    <source>
        <dbReference type="ARBA" id="ARBA00022729"/>
    </source>
</evidence>
<dbReference type="SMART" id="SM00062">
    <property type="entry name" value="PBPb"/>
    <property type="match status" value="1"/>
</dbReference>
<comment type="similarity">
    <text evidence="1">Belongs to the bacterial solute-binding protein 3 family.</text>
</comment>
<reference evidence="5 6" key="1">
    <citation type="submission" date="2019-07" db="EMBL/GenBank/DDBJ databases">
        <title>Draft genome for Aliikangiella sp. M105.</title>
        <authorList>
            <person name="Wang G."/>
        </authorList>
    </citation>
    <scope>NUCLEOTIDE SEQUENCE [LARGE SCALE GENOMIC DNA]</scope>
    <source>
        <strain evidence="5 6">M105</strain>
    </source>
</reference>
<proteinExistence type="inferred from homology"/>
<feature type="chain" id="PRO_5022190396" evidence="3">
    <location>
        <begin position="41"/>
        <end position="294"/>
    </location>
</feature>
<dbReference type="Proteomes" id="UP000315439">
    <property type="component" value="Unassembled WGS sequence"/>
</dbReference>
<dbReference type="SUPFAM" id="SSF53850">
    <property type="entry name" value="Periplasmic binding protein-like II"/>
    <property type="match status" value="1"/>
</dbReference>
<accession>A0A545UGX9</accession>
<evidence type="ECO:0000256" key="3">
    <source>
        <dbReference type="SAM" id="SignalP"/>
    </source>
</evidence>
<sequence>MSYFRCIAVVFIDKKKRTDLIAFTCLVMFFLANLNNQAVAAQPTFPVTQKTAINITHKIKLNKDCHLTFSWGPWRPYQYINTRGELVGSQIRLIHHIAGRIGCKVSFKKMFFSDALQAIEAGNIDATSHVKKTPERQKFAHFSEFYSKDYYAIYVLADKFHQYKNQTIEQMLTKGFRLGITKAHFYGREFKTIQENPLLNKTISEASDSYDNYPRLINGEIDGFIDNPFIAAYAIRNQKRQKHIVRHPTNFFGESISFMFSKKTVDLEVIHAINEVLAELKTDPDYQKKWNFRL</sequence>
<evidence type="ECO:0000313" key="6">
    <source>
        <dbReference type="Proteomes" id="UP000315439"/>
    </source>
</evidence>
<dbReference type="PANTHER" id="PTHR35936">
    <property type="entry name" value="MEMBRANE-BOUND LYTIC MUREIN TRANSGLYCOSYLASE F"/>
    <property type="match status" value="1"/>
</dbReference>
<dbReference type="InterPro" id="IPR001638">
    <property type="entry name" value="Solute-binding_3/MltF_N"/>
</dbReference>
<organism evidence="5 6">
    <name type="scientific">Aliikangiella coralliicola</name>
    <dbReference type="NCBI Taxonomy" id="2592383"/>
    <lineage>
        <taxon>Bacteria</taxon>
        <taxon>Pseudomonadati</taxon>
        <taxon>Pseudomonadota</taxon>
        <taxon>Gammaproteobacteria</taxon>
        <taxon>Oceanospirillales</taxon>
        <taxon>Pleioneaceae</taxon>
        <taxon>Aliikangiella</taxon>
    </lineage>
</organism>
<keyword evidence="2 3" id="KW-0732">Signal</keyword>
<dbReference type="OrthoDB" id="9768183at2"/>
<feature type="signal peptide" evidence="3">
    <location>
        <begin position="1"/>
        <end position="40"/>
    </location>
</feature>
<evidence type="ECO:0000259" key="4">
    <source>
        <dbReference type="SMART" id="SM00062"/>
    </source>
</evidence>
<dbReference type="EMBL" id="VIKS01000003">
    <property type="protein sequence ID" value="TQV88709.1"/>
    <property type="molecule type" value="Genomic_DNA"/>
</dbReference>
<comment type="caution">
    <text evidence="5">The sequence shown here is derived from an EMBL/GenBank/DDBJ whole genome shotgun (WGS) entry which is preliminary data.</text>
</comment>
<evidence type="ECO:0000256" key="1">
    <source>
        <dbReference type="ARBA" id="ARBA00010333"/>
    </source>
</evidence>
<evidence type="ECO:0000313" key="5">
    <source>
        <dbReference type="EMBL" id="TQV88709.1"/>
    </source>
</evidence>